<dbReference type="OrthoDB" id="3211555at2"/>
<evidence type="ECO:0000259" key="2">
    <source>
        <dbReference type="Pfam" id="PF08281"/>
    </source>
</evidence>
<dbReference type="SUPFAM" id="SSF88946">
    <property type="entry name" value="Sigma2 domain of RNA polymerase sigma factors"/>
    <property type="match status" value="1"/>
</dbReference>
<name>A0A1H2PQX8_9BURK</name>
<dbReference type="InterPro" id="IPR014284">
    <property type="entry name" value="RNA_pol_sigma-70_dom"/>
</dbReference>
<dbReference type="RefSeq" id="WP_091909092.1">
    <property type="nucleotide sequence ID" value="NZ_FNLO01000007.1"/>
</dbReference>
<evidence type="ECO:0000313" key="4">
    <source>
        <dbReference type="Proteomes" id="UP000243719"/>
    </source>
</evidence>
<dbReference type="SUPFAM" id="SSF88659">
    <property type="entry name" value="Sigma3 and sigma4 domains of RNA polymerase sigma factors"/>
    <property type="match status" value="1"/>
</dbReference>
<dbReference type="InterPro" id="IPR007627">
    <property type="entry name" value="RNA_pol_sigma70_r2"/>
</dbReference>
<dbReference type="NCBIfam" id="TIGR02937">
    <property type="entry name" value="sigma70-ECF"/>
    <property type="match status" value="1"/>
</dbReference>
<organism evidence="3 4">
    <name type="scientific">Chitinasiproducens palmae</name>
    <dbReference type="NCBI Taxonomy" id="1770053"/>
    <lineage>
        <taxon>Bacteria</taxon>
        <taxon>Pseudomonadati</taxon>
        <taxon>Pseudomonadota</taxon>
        <taxon>Betaproteobacteria</taxon>
        <taxon>Burkholderiales</taxon>
        <taxon>Burkholderiaceae</taxon>
        <taxon>Chitinasiproducens</taxon>
    </lineage>
</organism>
<dbReference type="PANTHER" id="PTHR30173:SF36">
    <property type="entry name" value="ECF RNA POLYMERASE SIGMA FACTOR SIGJ"/>
    <property type="match status" value="1"/>
</dbReference>
<keyword evidence="4" id="KW-1185">Reference proteome</keyword>
<dbReference type="InterPro" id="IPR013325">
    <property type="entry name" value="RNA_pol_sigma_r2"/>
</dbReference>
<reference evidence="4" key="1">
    <citation type="submission" date="2016-09" db="EMBL/GenBank/DDBJ databases">
        <authorList>
            <person name="Varghese N."/>
            <person name="Submissions S."/>
        </authorList>
    </citation>
    <scope>NUCLEOTIDE SEQUENCE [LARGE SCALE GENOMIC DNA]</scope>
    <source>
        <strain evidence="4">JS23</strain>
    </source>
</reference>
<sequence>MTLPVHSDSWTDDEALRRRLIGLARQWLSDGEDAEDFVHDTWLRLADSTTPSWLVSRDAWLLTVLRNLCVDAWRRRRRYDGILDRFTKSGVPPIATVRASDPVELLAQAERVEHALLHVVRTVSAGDAATVLLYEVFGFSHAELAVLTGRSEAASRQQLLRVLQRLRRTVPTGPTAANDADAGADDDTARLFALCQFALVQRDPAGLVAVLRAARPQAMASSVQGAQQLRVGAGKRASMQLLQIGNLLTVISQAAGGPLACLPLGETGCNTGSRTGGESSEEWQEEARVRACGDAVCV</sequence>
<gene>
    <name evidence="3" type="ORF">SAMN05216551_107205</name>
</gene>
<dbReference type="Proteomes" id="UP000243719">
    <property type="component" value="Unassembled WGS sequence"/>
</dbReference>
<dbReference type="Gene3D" id="1.10.1740.10">
    <property type="match status" value="1"/>
</dbReference>
<dbReference type="Pfam" id="PF04542">
    <property type="entry name" value="Sigma70_r2"/>
    <property type="match status" value="1"/>
</dbReference>
<dbReference type="PANTHER" id="PTHR30173">
    <property type="entry name" value="SIGMA 19 FACTOR"/>
    <property type="match status" value="1"/>
</dbReference>
<protein>
    <submittedName>
        <fullName evidence="3">RNA polymerase sigma-70 factor, ECF subfamily</fullName>
    </submittedName>
</protein>
<dbReference type="STRING" id="1770053.SAMN05216551_107205"/>
<dbReference type="Pfam" id="PF08281">
    <property type="entry name" value="Sigma70_r4_2"/>
    <property type="match status" value="1"/>
</dbReference>
<dbReference type="AlphaFoldDB" id="A0A1H2PQX8"/>
<proteinExistence type="predicted"/>
<dbReference type="EMBL" id="FNLO01000007">
    <property type="protein sequence ID" value="SDV49274.1"/>
    <property type="molecule type" value="Genomic_DNA"/>
</dbReference>
<dbReference type="InterPro" id="IPR013324">
    <property type="entry name" value="RNA_pol_sigma_r3/r4-like"/>
</dbReference>
<dbReference type="GO" id="GO:0003677">
    <property type="term" value="F:DNA binding"/>
    <property type="evidence" value="ECO:0007669"/>
    <property type="project" value="InterPro"/>
</dbReference>
<feature type="domain" description="RNA polymerase sigma-70 region 2" evidence="1">
    <location>
        <begin position="14"/>
        <end position="78"/>
    </location>
</feature>
<accession>A0A1H2PQX8</accession>
<dbReference type="InterPro" id="IPR036388">
    <property type="entry name" value="WH-like_DNA-bd_sf"/>
</dbReference>
<dbReference type="GO" id="GO:0016987">
    <property type="term" value="F:sigma factor activity"/>
    <property type="evidence" value="ECO:0007669"/>
    <property type="project" value="InterPro"/>
</dbReference>
<feature type="domain" description="RNA polymerase sigma factor 70 region 4 type 2" evidence="2">
    <location>
        <begin position="115"/>
        <end position="166"/>
    </location>
</feature>
<evidence type="ECO:0000259" key="1">
    <source>
        <dbReference type="Pfam" id="PF04542"/>
    </source>
</evidence>
<dbReference type="InterPro" id="IPR052704">
    <property type="entry name" value="ECF_Sigma-70_Domain"/>
</dbReference>
<evidence type="ECO:0000313" key="3">
    <source>
        <dbReference type="EMBL" id="SDV49274.1"/>
    </source>
</evidence>
<dbReference type="GO" id="GO:0006352">
    <property type="term" value="P:DNA-templated transcription initiation"/>
    <property type="evidence" value="ECO:0007669"/>
    <property type="project" value="InterPro"/>
</dbReference>
<dbReference type="Gene3D" id="1.10.10.10">
    <property type="entry name" value="Winged helix-like DNA-binding domain superfamily/Winged helix DNA-binding domain"/>
    <property type="match status" value="1"/>
</dbReference>
<dbReference type="InterPro" id="IPR013249">
    <property type="entry name" value="RNA_pol_sigma70_r4_t2"/>
</dbReference>